<dbReference type="Gene3D" id="2.60.40.10">
    <property type="entry name" value="Immunoglobulins"/>
    <property type="match status" value="1"/>
</dbReference>
<feature type="domain" description="Fibronectin type-III" evidence="3">
    <location>
        <begin position="222"/>
        <end position="316"/>
    </location>
</feature>
<evidence type="ECO:0000256" key="2">
    <source>
        <dbReference type="SAM" id="SignalP"/>
    </source>
</evidence>
<dbReference type="NCBIfam" id="NF038128">
    <property type="entry name" value="choice_anch_J"/>
    <property type="match status" value="1"/>
</dbReference>
<evidence type="ECO:0000313" key="5">
    <source>
        <dbReference type="Proteomes" id="UP000035900"/>
    </source>
</evidence>
<keyword evidence="5" id="KW-1185">Reference proteome</keyword>
<reference evidence="4 5" key="1">
    <citation type="journal article" date="2004" name="Int. J. Syst. Evol. Microbiol.">
        <title>Kaistella koreensis gen. nov., sp. nov., a novel member of the Chryseobacterium-Bergeyella-Riemerella branch.</title>
        <authorList>
            <person name="Kim M.K."/>
            <person name="Im W.T."/>
            <person name="Shin Y.K."/>
            <person name="Lim J.H."/>
            <person name="Kim S.H."/>
            <person name="Lee B.C."/>
            <person name="Park M.Y."/>
            <person name="Lee K.Y."/>
            <person name="Lee S.T."/>
        </authorList>
    </citation>
    <scope>NUCLEOTIDE SEQUENCE [LARGE SCALE GENOMIC DNA]</scope>
    <source>
        <strain evidence="4 5">CCUG 49689</strain>
    </source>
</reference>
<feature type="signal peptide" evidence="2">
    <location>
        <begin position="1"/>
        <end position="19"/>
    </location>
</feature>
<dbReference type="InterPro" id="IPR026444">
    <property type="entry name" value="Secre_tail"/>
</dbReference>
<dbReference type="InterPro" id="IPR003961">
    <property type="entry name" value="FN3_dom"/>
</dbReference>
<dbReference type="Proteomes" id="UP000035900">
    <property type="component" value="Unassembled WGS sequence"/>
</dbReference>
<dbReference type="AlphaFoldDB" id="A0A0J7IZT3"/>
<keyword evidence="1 2" id="KW-0732">Signal</keyword>
<dbReference type="STRING" id="1304281.ACM44_05695"/>
<dbReference type="Pfam" id="PF18962">
    <property type="entry name" value="Por_Secre_tail"/>
    <property type="match status" value="1"/>
</dbReference>
<dbReference type="SUPFAM" id="SSF49265">
    <property type="entry name" value="Fibronectin type III"/>
    <property type="match status" value="1"/>
</dbReference>
<evidence type="ECO:0000259" key="3">
    <source>
        <dbReference type="PROSITE" id="PS50853"/>
    </source>
</evidence>
<evidence type="ECO:0000313" key="4">
    <source>
        <dbReference type="EMBL" id="KMQ71713.1"/>
    </source>
</evidence>
<dbReference type="PROSITE" id="PS50853">
    <property type="entry name" value="FN3"/>
    <property type="match status" value="1"/>
</dbReference>
<sequence>MKNLFTIFMLVFLGNSAFSQSWTINYCSSAPNLNLGSNSYGPMNTVATANATNRTAVIYPSSQLTGIAGKELSIMYFYKVTLPAMLGSSANFKLYLAETTATDWGTAALDWATATSTATKVFDGDPQPIADGTAGWKGFNFSTLFTYSGTKNLAVFMEYTNPSASNSFTWAYEYTASCISTTNNNTTKYVNNTTGTPGTSLSSANYRRPYIGFTWTGACSSAVSVLATTNVTANSATINWSAGNPAPSNGYSYYYSTSNTTPTSSTTPSGTVGAGITTADISGLIEATKYYFWIRPECGSNSGDWSAMGSFNTSCLSTALPWTENFDSYTAAVGNLPPCWAQQAAATGNAQYSIANAATHTYNDPKSAPNYVTIYYHNNVEYYLWTPGFSMTANSTYKLKFSWAGDGVSGWSGKVYANNAQNPTGATTLNTFVTPSTTTSATYKDVSVDFTPSTTGVYYFGIGTNSTTTSPWWLGFDDFSVTDNVLATNNSNLDQAVQIFPNPTKDVLNVKGMIPTEVSIFTADGRTVPVKFEGSVIDTKNLSAGNYVIQMKDKNGNTTTKRFIKK</sequence>
<dbReference type="SMART" id="SM00060">
    <property type="entry name" value="FN3"/>
    <property type="match status" value="1"/>
</dbReference>
<organism evidence="4 5">
    <name type="scientific">Chryseobacterium koreense CCUG 49689</name>
    <dbReference type="NCBI Taxonomy" id="1304281"/>
    <lineage>
        <taxon>Bacteria</taxon>
        <taxon>Pseudomonadati</taxon>
        <taxon>Bacteroidota</taxon>
        <taxon>Flavobacteriia</taxon>
        <taxon>Flavobacteriales</taxon>
        <taxon>Weeksellaceae</taxon>
        <taxon>Chryseobacterium group</taxon>
        <taxon>Chryseobacterium</taxon>
    </lineage>
</organism>
<name>A0A0J7IZT3_9FLAO</name>
<proteinExistence type="predicted"/>
<accession>A0A0J7IZT3</accession>
<dbReference type="CDD" id="cd00063">
    <property type="entry name" value="FN3"/>
    <property type="match status" value="1"/>
</dbReference>
<dbReference type="PATRIC" id="fig|1304281.5.peg.1225"/>
<dbReference type="OrthoDB" id="1274898at2"/>
<feature type="chain" id="PRO_5005289224" description="Fibronectin type-III domain-containing protein" evidence="2">
    <location>
        <begin position="20"/>
        <end position="566"/>
    </location>
</feature>
<gene>
    <name evidence="4" type="ORF">ACM44_05695</name>
</gene>
<dbReference type="InterPro" id="IPR013783">
    <property type="entry name" value="Ig-like_fold"/>
</dbReference>
<evidence type="ECO:0000256" key="1">
    <source>
        <dbReference type="ARBA" id="ARBA00022729"/>
    </source>
</evidence>
<dbReference type="InterPro" id="IPR036116">
    <property type="entry name" value="FN3_sf"/>
</dbReference>
<comment type="caution">
    <text evidence="4">The sequence shown here is derived from an EMBL/GenBank/DDBJ whole genome shotgun (WGS) entry which is preliminary data.</text>
</comment>
<dbReference type="EMBL" id="LFNG01000006">
    <property type="protein sequence ID" value="KMQ71713.1"/>
    <property type="molecule type" value="Genomic_DNA"/>
</dbReference>
<dbReference type="RefSeq" id="WP_048499062.1">
    <property type="nucleotide sequence ID" value="NZ_LFNG01000006.1"/>
</dbReference>
<dbReference type="Pfam" id="PF00041">
    <property type="entry name" value="fn3"/>
    <property type="match status" value="1"/>
</dbReference>
<protein>
    <recommendedName>
        <fullName evidence="3">Fibronectin type-III domain-containing protein</fullName>
    </recommendedName>
</protein>
<dbReference type="NCBIfam" id="TIGR04183">
    <property type="entry name" value="Por_Secre_tail"/>
    <property type="match status" value="1"/>
</dbReference>